<sequence>MYAVLSNPEVVLRKIDDGEVASELCKYCSEVHIGPSGHKAQMGRVFRFESWRGRHIWQNASVDDLVPPKIVWHWRPQDPPELVDEGKQYYGHAPAVVDLCVQVGAVPLVEYPCVMKTQRLSAPFKSENEDSGRLY</sequence>
<name>A0ACB9RQQ6_9MYRT</name>
<evidence type="ECO:0000313" key="2">
    <source>
        <dbReference type="Proteomes" id="UP001057402"/>
    </source>
</evidence>
<accession>A0ACB9RQQ6</accession>
<dbReference type="Proteomes" id="UP001057402">
    <property type="component" value="Chromosome 4"/>
</dbReference>
<reference evidence="2" key="1">
    <citation type="journal article" date="2023" name="Front. Plant Sci.">
        <title>Chromosomal-level genome assembly of Melastoma candidum provides insights into trichome evolution.</title>
        <authorList>
            <person name="Zhong Y."/>
            <person name="Wu W."/>
            <person name="Sun C."/>
            <person name="Zou P."/>
            <person name="Liu Y."/>
            <person name="Dai S."/>
            <person name="Zhou R."/>
        </authorList>
    </citation>
    <scope>NUCLEOTIDE SEQUENCE [LARGE SCALE GENOMIC DNA]</scope>
</reference>
<comment type="caution">
    <text evidence="1">The sequence shown here is derived from an EMBL/GenBank/DDBJ whole genome shotgun (WGS) entry which is preliminary data.</text>
</comment>
<gene>
    <name evidence="1" type="ORF">MLD38_015777</name>
</gene>
<organism evidence="1 2">
    <name type="scientific">Melastoma candidum</name>
    <dbReference type="NCBI Taxonomy" id="119954"/>
    <lineage>
        <taxon>Eukaryota</taxon>
        <taxon>Viridiplantae</taxon>
        <taxon>Streptophyta</taxon>
        <taxon>Embryophyta</taxon>
        <taxon>Tracheophyta</taxon>
        <taxon>Spermatophyta</taxon>
        <taxon>Magnoliopsida</taxon>
        <taxon>eudicotyledons</taxon>
        <taxon>Gunneridae</taxon>
        <taxon>Pentapetalae</taxon>
        <taxon>rosids</taxon>
        <taxon>malvids</taxon>
        <taxon>Myrtales</taxon>
        <taxon>Melastomataceae</taxon>
        <taxon>Melastomatoideae</taxon>
        <taxon>Melastomateae</taxon>
        <taxon>Melastoma</taxon>
    </lineage>
</organism>
<evidence type="ECO:0000313" key="1">
    <source>
        <dbReference type="EMBL" id="KAI4378277.1"/>
    </source>
</evidence>
<protein>
    <submittedName>
        <fullName evidence="1">Uncharacterized protein</fullName>
    </submittedName>
</protein>
<keyword evidence="2" id="KW-1185">Reference proteome</keyword>
<dbReference type="EMBL" id="CM042883">
    <property type="protein sequence ID" value="KAI4378277.1"/>
    <property type="molecule type" value="Genomic_DNA"/>
</dbReference>
<proteinExistence type="predicted"/>